<comment type="cofactor">
    <cofactor evidence="1">
        <name>Mg(2+)</name>
        <dbReference type="ChEBI" id="CHEBI:18420"/>
    </cofactor>
</comment>
<evidence type="ECO:0000256" key="3">
    <source>
        <dbReference type="ARBA" id="ARBA00022723"/>
    </source>
</evidence>
<keyword evidence="4" id="KW-0460">Magnesium</keyword>
<gene>
    <name evidence="7" type="primary">Hdhd2</name>
    <name evidence="7" type="ORF">G6Z77_0012004</name>
</gene>
<dbReference type="Pfam" id="PF13242">
    <property type="entry name" value="Hydrolase_like"/>
    <property type="match status" value="1"/>
</dbReference>
<evidence type="ECO:0000256" key="2">
    <source>
        <dbReference type="ARBA" id="ARBA00007958"/>
    </source>
</evidence>
<dbReference type="Pfam" id="PF13344">
    <property type="entry name" value="Hydrolase_6"/>
    <property type="match status" value="1"/>
</dbReference>
<dbReference type="GO" id="GO:0005737">
    <property type="term" value="C:cytoplasm"/>
    <property type="evidence" value="ECO:0007669"/>
    <property type="project" value="TreeGrafter"/>
</dbReference>
<feature type="non-terminal residue" evidence="7">
    <location>
        <position position="258"/>
    </location>
</feature>
<name>A0A836F856_9HYME</name>
<evidence type="ECO:0000313" key="7">
    <source>
        <dbReference type="EMBL" id="KAG5322060.1"/>
    </source>
</evidence>
<dbReference type="Gene3D" id="3.40.50.1000">
    <property type="entry name" value="HAD superfamily/HAD-like"/>
    <property type="match status" value="2"/>
</dbReference>
<dbReference type="OrthoDB" id="426235at2759"/>
<dbReference type="NCBIfam" id="TIGR01458">
    <property type="entry name" value="HAD-SF-IIA-hyp3"/>
    <property type="match status" value="1"/>
</dbReference>
<dbReference type="InterPro" id="IPR002645">
    <property type="entry name" value="STAS_dom"/>
</dbReference>
<keyword evidence="3" id="KW-0479">Metal-binding</keyword>
<dbReference type="InterPro" id="IPR006355">
    <property type="entry name" value="LHPP/HDHD2"/>
</dbReference>
<reference evidence="7 8" key="1">
    <citation type="submission" date="2020-02" db="EMBL/GenBank/DDBJ databases">
        <title>Relaxed selection underlies rapid genomic changes in the transitions from sociality to social parasitism in ants.</title>
        <authorList>
            <person name="Bi X."/>
        </authorList>
    </citation>
    <scope>NUCLEOTIDE SEQUENCE [LARGE SCALE GENOMIC DNA]</scope>
    <source>
        <strain evidence="7">BGI-DK2014b</strain>
        <tissue evidence="7">Whole body</tissue>
    </source>
</reference>
<dbReference type="AlphaFoldDB" id="A0A836F856"/>
<sequence length="258" mass="28185">MARQITTVLIDLSGTLHIDNTVIPGAIQALNRLRNANLSIKFVTNTTKESNNYLYERLIKLGFDLQKEEIFSSLAAARKLIISQRLKPMLLIDPAAMEDFQDLVTDDTSNAVVIGLAPSKFNYEELNKAFRLLLDGASLIAIHEGRYYKRPDGLALGPGPFIKGLEYASNVKAKVVGKPTIGFFKAALEETDPAQAVMIGDDVRDDIAGAQAAGIRGILVQTGKYRTGDENTITPEPTRVCASFVEAVDSILSERFVV</sequence>
<keyword evidence="8" id="KW-1185">Reference proteome</keyword>
<evidence type="ECO:0000259" key="6">
    <source>
        <dbReference type="PROSITE" id="PS50801"/>
    </source>
</evidence>
<dbReference type="GO" id="GO:0046872">
    <property type="term" value="F:metal ion binding"/>
    <property type="evidence" value="ECO:0007669"/>
    <property type="project" value="UniProtKB-KW"/>
</dbReference>
<dbReference type="PANTHER" id="PTHR19288:SF46">
    <property type="entry name" value="HALOACID DEHALOGENASE-LIKE HYDROLASE DOMAIN-CONTAINING PROTEIN 2"/>
    <property type="match status" value="1"/>
</dbReference>
<dbReference type="PROSITE" id="PS50801">
    <property type="entry name" value="STAS"/>
    <property type="match status" value="1"/>
</dbReference>
<dbReference type="GO" id="GO:0016791">
    <property type="term" value="F:phosphatase activity"/>
    <property type="evidence" value="ECO:0007669"/>
    <property type="project" value="InterPro"/>
</dbReference>
<accession>A0A836F856</accession>
<dbReference type="InterPro" id="IPR023214">
    <property type="entry name" value="HAD_sf"/>
</dbReference>
<comment type="caution">
    <text evidence="7">The sequence shown here is derived from an EMBL/GenBank/DDBJ whole genome shotgun (WGS) entry which is preliminary data.</text>
</comment>
<dbReference type="InterPro" id="IPR006357">
    <property type="entry name" value="HAD-SF_hydro_IIA"/>
</dbReference>
<comment type="similarity">
    <text evidence="2">Belongs to the HAD-like hydrolase superfamily.</text>
</comment>
<dbReference type="InterPro" id="IPR036412">
    <property type="entry name" value="HAD-like_sf"/>
</dbReference>
<dbReference type="SUPFAM" id="SSF56784">
    <property type="entry name" value="HAD-like"/>
    <property type="match status" value="1"/>
</dbReference>
<evidence type="ECO:0000256" key="1">
    <source>
        <dbReference type="ARBA" id="ARBA00001946"/>
    </source>
</evidence>
<dbReference type="CDD" id="cd07509">
    <property type="entry name" value="HAD_PPase"/>
    <property type="match status" value="1"/>
</dbReference>
<evidence type="ECO:0000256" key="4">
    <source>
        <dbReference type="ARBA" id="ARBA00022842"/>
    </source>
</evidence>
<dbReference type="FunFam" id="3.40.50.1000:FF:000060">
    <property type="entry name" value="Haloacid dehalogenase-like hydrolase domain-containing protein 2"/>
    <property type="match status" value="1"/>
</dbReference>
<dbReference type="NCBIfam" id="TIGR01460">
    <property type="entry name" value="HAD-SF-IIA"/>
    <property type="match status" value="1"/>
</dbReference>
<dbReference type="Proteomes" id="UP000670152">
    <property type="component" value="Unassembled WGS sequence"/>
</dbReference>
<organism evidence="7 8">
    <name type="scientific">Acromyrmex heyeri</name>
    <dbReference type="NCBI Taxonomy" id="230685"/>
    <lineage>
        <taxon>Eukaryota</taxon>
        <taxon>Metazoa</taxon>
        <taxon>Ecdysozoa</taxon>
        <taxon>Arthropoda</taxon>
        <taxon>Hexapoda</taxon>
        <taxon>Insecta</taxon>
        <taxon>Pterygota</taxon>
        <taxon>Neoptera</taxon>
        <taxon>Endopterygota</taxon>
        <taxon>Hymenoptera</taxon>
        <taxon>Apocrita</taxon>
        <taxon>Aculeata</taxon>
        <taxon>Formicoidea</taxon>
        <taxon>Formicidae</taxon>
        <taxon>Myrmicinae</taxon>
        <taxon>Acromyrmex</taxon>
    </lineage>
</organism>
<evidence type="ECO:0000313" key="8">
    <source>
        <dbReference type="Proteomes" id="UP000670152"/>
    </source>
</evidence>
<protein>
    <recommendedName>
        <fullName evidence="5">Haloacid dehalogenase-like hydrolase domain-containing protein 2</fullName>
    </recommendedName>
</protein>
<feature type="domain" description="STAS" evidence="6">
    <location>
        <begin position="1"/>
        <end position="81"/>
    </location>
</feature>
<dbReference type="PANTHER" id="PTHR19288">
    <property type="entry name" value="4-NITROPHENYLPHOSPHATASE-RELATED"/>
    <property type="match status" value="1"/>
</dbReference>
<evidence type="ECO:0000256" key="5">
    <source>
        <dbReference type="ARBA" id="ARBA00039666"/>
    </source>
</evidence>
<proteinExistence type="inferred from homology"/>
<feature type="non-terminal residue" evidence="7">
    <location>
        <position position="1"/>
    </location>
</feature>
<dbReference type="EMBL" id="JAANIB010009355">
    <property type="protein sequence ID" value="KAG5322060.1"/>
    <property type="molecule type" value="Genomic_DNA"/>
</dbReference>